<dbReference type="STRING" id="1454373.ACMU_06500"/>
<dbReference type="Proteomes" id="UP000026249">
    <property type="component" value="Unassembled WGS sequence"/>
</dbReference>
<evidence type="ECO:0000313" key="2">
    <source>
        <dbReference type="EMBL" id="KAJ56589.1"/>
    </source>
</evidence>
<dbReference type="OrthoDB" id="7863415at2"/>
<name>A0A037ZLR8_9RHOB</name>
<comment type="caution">
    <text evidence="2">The sequence shown here is derived from an EMBL/GenBank/DDBJ whole genome shotgun (WGS) entry which is preliminary data.</text>
</comment>
<dbReference type="Pfam" id="PF24891">
    <property type="entry name" value="DUF7742"/>
    <property type="match status" value="1"/>
</dbReference>
<gene>
    <name evidence="2" type="ORF">ACMU_06500</name>
</gene>
<dbReference type="RefSeq" id="WP_051587987.1">
    <property type="nucleotide sequence ID" value="NZ_JFKE01000002.1"/>
</dbReference>
<reference evidence="2 3" key="1">
    <citation type="submission" date="2014-03" db="EMBL/GenBank/DDBJ databases">
        <title>Draft Genome Sequence of Actibacterium mucosum KCTC 23349, a Marine Alphaproteobacterium with Complex Ionic Requirements Isolated from Mediterranean Seawater at Malvarrosa Beach, Valencia, Spain.</title>
        <authorList>
            <person name="Arahal D.R."/>
            <person name="Shao Z."/>
            <person name="Lai Q."/>
            <person name="Pujalte M.J."/>
        </authorList>
    </citation>
    <scope>NUCLEOTIDE SEQUENCE [LARGE SCALE GENOMIC DNA]</scope>
    <source>
        <strain evidence="2 3">KCTC 23349</strain>
    </source>
</reference>
<evidence type="ECO:0000259" key="1">
    <source>
        <dbReference type="Pfam" id="PF24891"/>
    </source>
</evidence>
<accession>A0A037ZLR8</accession>
<evidence type="ECO:0000313" key="3">
    <source>
        <dbReference type="Proteomes" id="UP000026249"/>
    </source>
</evidence>
<organism evidence="2 3">
    <name type="scientific">Actibacterium mucosum KCTC 23349</name>
    <dbReference type="NCBI Taxonomy" id="1454373"/>
    <lineage>
        <taxon>Bacteria</taxon>
        <taxon>Pseudomonadati</taxon>
        <taxon>Pseudomonadota</taxon>
        <taxon>Alphaproteobacteria</taxon>
        <taxon>Rhodobacterales</taxon>
        <taxon>Roseobacteraceae</taxon>
        <taxon>Actibacterium</taxon>
    </lineage>
</organism>
<feature type="domain" description="DUF7742" evidence="1">
    <location>
        <begin position="2"/>
        <end position="87"/>
    </location>
</feature>
<sequence length="99" mass="10748">MRPVLHGDVVAVARLLRGLPAAARRTRMLQVIALADAADTHRKQTGRPHPLWGNGSLMGVVLRDVKGSEPPLDDTDYCRCLAMVFDMVSGLSLRSQSLA</sequence>
<dbReference type="AlphaFoldDB" id="A0A037ZLR8"/>
<proteinExistence type="predicted"/>
<dbReference type="EMBL" id="JFKE01000002">
    <property type="protein sequence ID" value="KAJ56589.1"/>
    <property type="molecule type" value="Genomic_DNA"/>
</dbReference>
<protein>
    <recommendedName>
        <fullName evidence="1">DUF7742 domain-containing protein</fullName>
    </recommendedName>
</protein>
<keyword evidence="3" id="KW-1185">Reference proteome</keyword>
<dbReference type="InterPro" id="IPR056644">
    <property type="entry name" value="DUF7742"/>
</dbReference>